<evidence type="ECO:0000313" key="1">
    <source>
        <dbReference type="EMBL" id="MCC9296090.1"/>
    </source>
</evidence>
<dbReference type="RefSeq" id="WP_179977472.1">
    <property type="nucleotide sequence ID" value="NZ_JAJJPB010000023.1"/>
</dbReference>
<comment type="caution">
    <text evidence="1">The sequence shown here is derived from an EMBL/GenBank/DDBJ whole genome shotgun (WGS) entry which is preliminary data.</text>
</comment>
<dbReference type="Proteomes" id="UP001165422">
    <property type="component" value="Unassembled WGS sequence"/>
</dbReference>
<evidence type="ECO:0000313" key="2">
    <source>
        <dbReference type="Proteomes" id="UP001165422"/>
    </source>
</evidence>
<protein>
    <submittedName>
        <fullName evidence="1">DUF2284 domain-containing protein</fullName>
    </submittedName>
</protein>
<proteinExistence type="predicted"/>
<dbReference type="InterPro" id="IPR019271">
    <property type="entry name" value="DUF2284_metal-binding"/>
</dbReference>
<dbReference type="Pfam" id="PF10050">
    <property type="entry name" value="DUF2284"/>
    <property type="match status" value="1"/>
</dbReference>
<gene>
    <name evidence="1" type="ORF">LN736_14615</name>
</gene>
<keyword evidence="2" id="KW-1185">Reference proteome</keyword>
<name>A0ABS8NAL7_9CLOT</name>
<sequence length="170" mass="18894">MKDDLKKYIEVAKELGAYDAKIIDTDTIETAAWTIMKCKFGCGNYNRSNCCPPKAPSYKETQQIIDCYDKAILIQCKMDLASTTKIAVEIEKNIFLSGYYKAFGFGAGPCKLCEECDMGNCRHPGEARPSMEACGIDVFATIKANGFPIGVLKNKERKDQLNCYGLVLIE</sequence>
<accession>A0ABS8NAL7</accession>
<reference evidence="1" key="1">
    <citation type="submission" date="2021-11" db="EMBL/GenBank/DDBJ databases">
        <authorList>
            <person name="Qingchun L."/>
            <person name="Dong Z."/>
            <person name="Zongwei Q."/>
            <person name="Jia Z."/>
            <person name="Duotao L."/>
        </authorList>
    </citation>
    <scope>NUCLEOTIDE SEQUENCE</scope>
    <source>
        <strain evidence="1">WLY-B-L2</strain>
    </source>
</reference>
<dbReference type="EMBL" id="JAJJPB010000023">
    <property type="protein sequence ID" value="MCC9296090.1"/>
    <property type="molecule type" value="Genomic_DNA"/>
</dbReference>
<organism evidence="1 2">
    <name type="scientific">Clostridium aromativorans</name>
    <dbReference type="NCBI Taxonomy" id="2836848"/>
    <lineage>
        <taxon>Bacteria</taxon>
        <taxon>Bacillati</taxon>
        <taxon>Bacillota</taxon>
        <taxon>Clostridia</taxon>
        <taxon>Eubacteriales</taxon>
        <taxon>Clostridiaceae</taxon>
        <taxon>Clostridium</taxon>
    </lineage>
</organism>